<dbReference type="InterPro" id="IPR005123">
    <property type="entry name" value="Oxoglu/Fe-dep_dioxygenase_dom"/>
</dbReference>
<evidence type="ECO:0000256" key="12">
    <source>
        <dbReference type="ARBA" id="ARBA00023180"/>
    </source>
</evidence>
<dbReference type="InterPro" id="IPR013547">
    <property type="entry name" value="P4H_N"/>
</dbReference>
<dbReference type="InterPro" id="IPR044862">
    <property type="entry name" value="Pro_4_hyd_alph_FE2OG_OXY"/>
</dbReference>
<dbReference type="InterPro" id="IPR059068">
    <property type="entry name" value="TPR_P4H"/>
</dbReference>
<dbReference type="GO" id="GO:0004656">
    <property type="term" value="F:procollagen-proline 4-dioxygenase activity"/>
    <property type="evidence" value="ECO:0000318"/>
    <property type="project" value="GO_Central"/>
</dbReference>
<dbReference type="KEGG" id="nve:5501273"/>
<dbReference type="InParanoid" id="A7T0N3"/>
<dbReference type="OrthoDB" id="420380at2759"/>
<comment type="function">
    <text evidence="2">Catalyzes the post-translational formation of 4-hydroxyproline in -Xaa-Pro-Gly- sequences in collagens and other proteins.</text>
</comment>
<dbReference type="Pfam" id="PF08336">
    <property type="entry name" value="P4Ha_N"/>
    <property type="match status" value="1"/>
</dbReference>
<reference evidence="15 16" key="1">
    <citation type="journal article" date="2007" name="Science">
        <title>Sea anemone genome reveals ancestral eumetazoan gene repertoire and genomic organization.</title>
        <authorList>
            <person name="Putnam N.H."/>
            <person name="Srivastava M."/>
            <person name="Hellsten U."/>
            <person name="Dirks B."/>
            <person name="Chapman J."/>
            <person name="Salamov A."/>
            <person name="Terry A."/>
            <person name="Shapiro H."/>
            <person name="Lindquist E."/>
            <person name="Kapitonov V.V."/>
            <person name="Jurka J."/>
            <person name="Genikhovich G."/>
            <person name="Grigoriev I.V."/>
            <person name="Lucas S.M."/>
            <person name="Steele R.E."/>
            <person name="Finnerty J.R."/>
            <person name="Technau U."/>
            <person name="Martindale M.Q."/>
            <person name="Rokhsar D.S."/>
        </authorList>
    </citation>
    <scope>NUCLEOTIDE SEQUENCE [LARGE SCALE GENOMIC DNA]</scope>
    <source>
        <strain evidence="16">CH2 X CH6</strain>
    </source>
</reference>
<dbReference type="FunFam" id="2.60.120.620:FF:000001">
    <property type="entry name" value="Prolyl 4-hydroxylase subunit alpha 2"/>
    <property type="match status" value="1"/>
</dbReference>
<proteinExistence type="inferred from homology"/>
<dbReference type="GO" id="GO:0005783">
    <property type="term" value="C:endoplasmic reticulum"/>
    <property type="evidence" value="ECO:0000318"/>
    <property type="project" value="GO_Central"/>
</dbReference>
<keyword evidence="16" id="KW-1185">Reference proteome</keyword>
<dbReference type="Proteomes" id="UP000001593">
    <property type="component" value="Unassembled WGS sequence"/>
</dbReference>
<dbReference type="Gene3D" id="1.25.40.10">
    <property type="entry name" value="Tetratricopeptide repeat domain"/>
    <property type="match status" value="1"/>
</dbReference>
<dbReference type="InterPro" id="IPR045054">
    <property type="entry name" value="P4HA-like"/>
</dbReference>
<dbReference type="AlphaFoldDB" id="A7T0N3"/>
<evidence type="ECO:0000256" key="7">
    <source>
        <dbReference type="ARBA" id="ARBA00022824"/>
    </source>
</evidence>
<gene>
    <name evidence="15" type="ORF">NEMVEDRAFT_v1g195205</name>
</gene>
<evidence type="ECO:0000256" key="1">
    <source>
        <dbReference type="ARBA" id="ARBA00001961"/>
    </source>
</evidence>
<dbReference type="STRING" id="45351.A7T0N3"/>
<dbReference type="EC" id="1.14.11.2" evidence="5"/>
<keyword evidence="11" id="KW-0408">Iron</keyword>
<dbReference type="GO" id="GO:0005788">
    <property type="term" value="C:endoplasmic reticulum lumen"/>
    <property type="evidence" value="ECO:0007669"/>
    <property type="project" value="UniProtKB-SubCell"/>
</dbReference>
<dbReference type="InterPro" id="IPR011990">
    <property type="entry name" value="TPR-like_helical_dom_sf"/>
</dbReference>
<evidence type="ECO:0000256" key="6">
    <source>
        <dbReference type="ARBA" id="ARBA00022723"/>
    </source>
</evidence>
<evidence type="ECO:0000256" key="11">
    <source>
        <dbReference type="ARBA" id="ARBA00023004"/>
    </source>
</evidence>
<keyword evidence="6" id="KW-0479">Metal-binding</keyword>
<protein>
    <recommendedName>
        <fullName evidence="5">procollagen-proline 4-dioxygenase</fullName>
        <ecNumber evidence="5">1.14.11.2</ecNumber>
    </recommendedName>
</protein>
<keyword evidence="8" id="KW-0847">Vitamin C</keyword>
<comment type="cofactor">
    <cofactor evidence="1">
        <name>L-ascorbate</name>
        <dbReference type="ChEBI" id="CHEBI:38290"/>
    </cofactor>
</comment>
<evidence type="ECO:0000256" key="8">
    <source>
        <dbReference type="ARBA" id="ARBA00022896"/>
    </source>
</evidence>
<dbReference type="GO" id="GO:0031418">
    <property type="term" value="F:L-ascorbic acid binding"/>
    <property type="evidence" value="ECO:0007669"/>
    <property type="project" value="UniProtKB-KW"/>
</dbReference>
<dbReference type="Pfam" id="PF13640">
    <property type="entry name" value="2OG-FeII_Oxy_3"/>
    <property type="match status" value="1"/>
</dbReference>
<evidence type="ECO:0000259" key="14">
    <source>
        <dbReference type="PROSITE" id="PS51471"/>
    </source>
</evidence>
<dbReference type="PANTHER" id="PTHR10869:SF244">
    <property type="entry name" value="PROLYL 4-HYDROXYLASE SUBUNIT ALPHA-2"/>
    <property type="match status" value="1"/>
</dbReference>
<dbReference type="Gene3D" id="6.10.140.1460">
    <property type="match status" value="1"/>
</dbReference>
<evidence type="ECO:0000256" key="3">
    <source>
        <dbReference type="ARBA" id="ARBA00004319"/>
    </source>
</evidence>
<feature type="chain" id="PRO_5002715387" description="procollagen-proline 4-dioxygenase" evidence="13">
    <location>
        <begin position="20"/>
        <end position="531"/>
    </location>
</feature>
<dbReference type="OMA" id="HFDHATE"/>
<keyword evidence="13" id="KW-0732">Signal</keyword>
<evidence type="ECO:0000256" key="4">
    <source>
        <dbReference type="ARBA" id="ARBA00006511"/>
    </source>
</evidence>
<dbReference type="eggNOG" id="KOG1591">
    <property type="taxonomic scope" value="Eukaryota"/>
</dbReference>
<dbReference type="SMART" id="SM00702">
    <property type="entry name" value="P4Hc"/>
    <property type="match status" value="1"/>
</dbReference>
<dbReference type="HOGENOM" id="CLU_024155_1_1_1"/>
<dbReference type="FunFam" id="1.25.40.10:FF:001043">
    <property type="entry name" value="Predicted protein"/>
    <property type="match status" value="1"/>
</dbReference>
<keyword evidence="7" id="KW-0256">Endoplasmic reticulum</keyword>
<keyword evidence="12" id="KW-0325">Glycoprotein</keyword>
<name>A7T0N3_NEMVE</name>
<evidence type="ECO:0000256" key="13">
    <source>
        <dbReference type="SAM" id="SignalP"/>
    </source>
</evidence>
<evidence type="ECO:0000313" key="16">
    <source>
        <dbReference type="Proteomes" id="UP000001593"/>
    </source>
</evidence>
<dbReference type="Pfam" id="PF23558">
    <property type="entry name" value="TPR_P4H"/>
    <property type="match status" value="1"/>
</dbReference>
<dbReference type="PROSITE" id="PS51471">
    <property type="entry name" value="FE2OG_OXY"/>
    <property type="match status" value="1"/>
</dbReference>
<dbReference type="PROSITE" id="PS51257">
    <property type="entry name" value="PROKAR_LIPOPROTEIN"/>
    <property type="match status" value="1"/>
</dbReference>
<feature type="signal peptide" evidence="13">
    <location>
        <begin position="1"/>
        <end position="19"/>
    </location>
</feature>
<evidence type="ECO:0000256" key="9">
    <source>
        <dbReference type="ARBA" id="ARBA00022964"/>
    </source>
</evidence>
<dbReference type="PANTHER" id="PTHR10869">
    <property type="entry name" value="PROLYL 4-HYDROXYLASE ALPHA SUBUNIT"/>
    <property type="match status" value="1"/>
</dbReference>
<evidence type="ECO:0000256" key="5">
    <source>
        <dbReference type="ARBA" id="ARBA00012269"/>
    </source>
</evidence>
<dbReference type="SUPFAM" id="SSF48452">
    <property type="entry name" value="TPR-like"/>
    <property type="match status" value="1"/>
</dbReference>
<comment type="similarity">
    <text evidence="4">Belongs to the P4HA family.</text>
</comment>
<keyword evidence="10" id="KW-0560">Oxidoreductase</keyword>
<evidence type="ECO:0000313" key="15">
    <source>
        <dbReference type="EMBL" id="EDO30487.1"/>
    </source>
</evidence>
<dbReference type="GO" id="GO:0005506">
    <property type="term" value="F:iron ion binding"/>
    <property type="evidence" value="ECO:0007669"/>
    <property type="project" value="InterPro"/>
</dbReference>
<dbReference type="Gene3D" id="2.60.120.620">
    <property type="entry name" value="q2cbj1_9rhob like domain"/>
    <property type="match status" value="1"/>
</dbReference>
<dbReference type="PhylomeDB" id="A7T0N3"/>
<dbReference type="EMBL" id="DS470040">
    <property type="protein sequence ID" value="EDO30487.1"/>
    <property type="molecule type" value="Genomic_DNA"/>
</dbReference>
<evidence type="ECO:0000256" key="10">
    <source>
        <dbReference type="ARBA" id="ARBA00023002"/>
    </source>
</evidence>
<comment type="subcellular location">
    <subcellularLocation>
        <location evidence="3">Endoplasmic reticulum lumen</location>
    </subcellularLocation>
</comment>
<feature type="domain" description="Fe2OG dioxygenase" evidence="14">
    <location>
        <begin position="409"/>
        <end position="516"/>
    </location>
</feature>
<dbReference type="InterPro" id="IPR006620">
    <property type="entry name" value="Pro_4_hyd_alph"/>
</dbReference>
<sequence>MRSVIVGFLLVCASTLACGELFTALTHMRGLIRLEKTLQRKLVEYLNLNPRASEDLRITMEEVKQHTKNIRGDVEKFLGHPVNAYMLIRRFIKNWKDVEEYLEKHDDQEDLLALLRLHKVDFPTSKDMLGCVQAIQRIQDVYNITAKRIASGHLSDITSTPPMSADSCFEIGYAHHRWEKHEEARQWMEESLRRLDPPFRYRGSLQKQDILEFIAWSEYMTEREDLALAHTSELLQLDPNNDFAARNLEFFLQEYQAKANGSTKKPNIFKKPPPPREHFMEAYERLCRGISYRSNEEAAKLRCYYDFTRHPMFRIRPLKVEELHSDPPIWMLRDVMYDSEIEYIKRTATPKLRRATVTNLKTGELEFADYRISKSGWLEDPRDDNEEKILNRVNRRTSIITGLDTTPRSAEALQIVNYGAAGHYEPHFDHATEAVSSILKLGIGNRIATVLYYMSDVEAGGATVFVDAEAIVKPSKGDAAFWYNLHKNGKGDERTRHAACPIIVGSKWVCNKWIHEHGQEFRRPCGLSIEE</sequence>
<keyword evidence="9" id="KW-0223">Dioxygenase</keyword>
<organism evidence="15 16">
    <name type="scientific">Nematostella vectensis</name>
    <name type="common">Starlet sea anemone</name>
    <dbReference type="NCBI Taxonomy" id="45351"/>
    <lineage>
        <taxon>Eukaryota</taxon>
        <taxon>Metazoa</taxon>
        <taxon>Cnidaria</taxon>
        <taxon>Anthozoa</taxon>
        <taxon>Hexacorallia</taxon>
        <taxon>Actiniaria</taxon>
        <taxon>Edwardsiidae</taxon>
        <taxon>Nematostella</taxon>
    </lineage>
</organism>
<evidence type="ECO:0000256" key="2">
    <source>
        <dbReference type="ARBA" id="ARBA00002035"/>
    </source>
</evidence>
<accession>A7T0N3</accession>